<comment type="caution">
    <text evidence="1">The sequence shown here is derived from an EMBL/GenBank/DDBJ whole genome shotgun (WGS) entry which is preliminary data.</text>
</comment>
<evidence type="ECO:0000313" key="3">
    <source>
        <dbReference type="Proteomes" id="UP000240476"/>
    </source>
</evidence>
<protein>
    <submittedName>
        <fullName evidence="1">IS481 family transposase</fullName>
    </submittedName>
</protein>
<dbReference type="Proteomes" id="UP000240476">
    <property type="component" value="Unassembled WGS sequence"/>
</dbReference>
<gene>
    <name evidence="2" type="ORF">C9383_07535</name>
    <name evidence="1" type="ORF">C9383_15125</name>
</gene>
<proteinExistence type="predicted"/>
<accession>A0A2T4FRE2</accession>
<feature type="non-terminal residue" evidence="1">
    <location>
        <position position="1"/>
    </location>
</feature>
<organism evidence="1 3">
    <name type="scientific">Pseudomonas palleroniana</name>
    <dbReference type="NCBI Taxonomy" id="191390"/>
    <lineage>
        <taxon>Bacteria</taxon>
        <taxon>Pseudomonadati</taxon>
        <taxon>Pseudomonadota</taxon>
        <taxon>Gammaproteobacteria</taxon>
        <taxon>Pseudomonadales</taxon>
        <taxon>Pseudomonadaceae</taxon>
        <taxon>Pseudomonas</taxon>
    </lineage>
</organism>
<evidence type="ECO:0000313" key="2">
    <source>
        <dbReference type="EMBL" id="PTC29235.1"/>
    </source>
</evidence>
<name>A0A2T4FRE2_9PSED</name>
<reference evidence="1 3" key="1">
    <citation type="submission" date="2018-03" db="EMBL/GenBank/DDBJ databases">
        <title>Draft genome sequence of the type strain of Pseudomonas palleroniana LMG 23076, isolated from rice in Cameroon.</title>
        <authorList>
            <person name="Tambong J.T."/>
        </authorList>
    </citation>
    <scope>NUCLEOTIDE SEQUENCE [LARGE SCALE GENOMIC DNA]</scope>
    <source>
        <strain evidence="1 3">LMG 23076</strain>
    </source>
</reference>
<sequence>LPDLEYPAEMLVRSVRQNGSIMWKGKLVFVSEALAGERIGLKETEDDVWDLYLCDYPLGRLGRGMTRVQASNV</sequence>
<keyword evidence="3" id="KW-1185">Reference proteome</keyword>
<evidence type="ECO:0000313" key="1">
    <source>
        <dbReference type="EMBL" id="PTC26005.1"/>
    </source>
</evidence>
<dbReference type="AlphaFoldDB" id="A0A2T4FRE2"/>
<dbReference type="EMBL" id="PYWX01000045">
    <property type="protein sequence ID" value="PTC26005.1"/>
    <property type="molecule type" value="Genomic_DNA"/>
</dbReference>
<dbReference type="EMBL" id="PYWX01000025">
    <property type="protein sequence ID" value="PTC29235.1"/>
    <property type="molecule type" value="Genomic_DNA"/>
</dbReference>